<evidence type="ECO:0000256" key="1">
    <source>
        <dbReference type="SAM" id="MobiDB-lite"/>
    </source>
</evidence>
<gene>
    <name evidence="2" type="ORF">HPHI1048_LOCUS21296</name>
</gene>
<reference evidence="2" key="1">
    <citation type="submission" date="2021-01" db="EMBL/GenBank/DDBJ databases">
        <authorList>
            <person name="Corre E."/>
            <person name="Pelletier E."/>
            <person name="Niang G."/>
            <person name="Scheremetjew M."/>
            <person name="Finn R."/>
            <person name="Kale V."/>
            <person name="Holt S."/>
            <person name="Cochrane G."/>
            <person name="Meng A."/>
            <person name="Brown T."/>
            <person name="Cohen L."/>
        </authorList>
    </citation>
    <scope>NUCLEOTIDE SEQUENCE</scope>
    <source>
        <strain evidence="2">CCMP325</strain>
    </source>
</reference>
<name>A0A7S0HWF4_9CRYP</name>
<organism evidence="2">
    <name type="scientific">Hanusia phi</name>
    <dbReference type="NCBI Taxonomy" id="3032"/>
    <lineage>
        <taxon>Eukaryota</taxon>
        <taxon>Cryptophyceae</taxon>
        <taxon>Pyrenomonadales</taxon>
        <taxon>Geminigeraceae</taxon>
        <taxon>Hanusia</taxon>
    </lineage>
</organism>
<dbReference type="AlphaFoldDB" id="A0A7S0HWF4"/>
<proteinExistence type="predicted"/>
<protein>
    <submittedName>
        <fullName evidence="2">Uncharacterized protein</fullName>
    </submittedName>
</protein>
<evidence type="ECO:0000313" key="2">
    <source>
        <dbReference type="EMBL" id="CAD8504024.1"/>
    </source>
</evidence>
<feature type="region of interest" description="Disordered" evidence="1">
    <location>
        <begin position="257"/>
        <end position="284"/>
    </location>
</feature>
<feature type="region of interest" description="Disordered" evidence="1">
    <location>
        <begin position="135"/>
        <end position="170"/>
    </location>
</feature>
<feature type="compositionally biased region" description="Basic and acidic residues" evidence="1">
    <location>
        <begin position="257"/>
        <end position="269"/>
    </location>
</feature>
<accession>A0A7S0HWF4</accession>
<sequence length="315" mass="34949">MAGKDQRSKSVGDVRCRVCGSKFGTNFQKESQHTCGRCLQDSKSPRQCISCGMNIVNMHSCPSSVRSWYCSICSNASGSGHSDGLRSADSAESYKTCHTKCKMMIETTIQPSQCERTTKFLRHDPASTTTTICREKKMDKLVPERASSVPSERASPTGTVSSSSSSSVGGRGNMYEQAFEVLESALSNDYTLGKNLIISIHQEKEDTKVEKMAQSFVREKKDMQTKNIAIEGSGHQHSKISEILSEGPRKKSLQFYEERSSKAAHEERVAQGSISSKHKDEGSTRLRLQAKEARKFWAAKVVYERSIHTKLPTLD</sequence>
<feature type="compositionally biased region" description="Polar residues" evidence="1">
    <location>
        <begin position="148"/>
        <end position="160"/>
    </location>
</feature>
<dbReference type="EMBL" id="HBEO01031412">
    <property type="protein sequence ID" value="CAD8504024.1"/>
    <property type="molecule type" value="Transcribed_RNA"/>
</dbReference>